<evidence type="ECO:0000256" key="5">
    <source>
        <dbReference type="SAM" id="Phobius"/>
    </source>
</evidence>
<dbReference type="PANTHER" id="PTHR30627">
    <property type="entry name" value="PEPTIDOGLYCAN D,D-TRANSPEPTIDASE"/>
    <property type="match status" value="1"/>
</dbReference>
<name>A0ABW5QY31_9BACL</name>
<dbReference type="Pfam" id="PF03793">
    <property type="entry name" value="PASTA"/>
    <property type="match status" value="1"/>
</dbReference>
<feature type="region of interest" description="Disordered" evidence="4">
    <location>
        <begin position="707"/>
        <end position="733"/>
    </location>
</feature>
<evidence type="ECO:0000256" key="2">
    <source>
        <dbReference type="ARBA" id="ARBA00007171"/>
    </source>
</evidence>
<accession>A0ABW5QY31</accession>
<dbReference type="Gene3D" id="3.40.710.10">
    <property type="entry name" value="DD-peptidase/beta-lactamase superfamily"/>
    <property type="match status" value="1"/>
</dbReference>
<protein>
    <submittedName>
        <fullName evidence="7">Penicillin-binding transpeptidase domain-containing protein</fullName>
    </submittedName>
</protein>
<dbReference type="Pfam" id="PF00905">
    <property type="entry name" value="Transpeptidase"/>
    <property type="match status" value="1"/>
</dbReference>
<dbReference type="InterPro" id="IPR050515">
    <property type="entry name" value="Beta-lactam/transpept"/>
</dbReference>
<dbReference type="PANTHER" id="PTHR30627:SF1">
    <property type="entry name" value="PEPTIDOGLYCAN D,D-TRANSPEPTIDASE FTSI"/>
    <property type="match status" value="1"/>
</dbReference>
<dbReference type="Pfam" id="PF03717">
    <property type="entry name" value="PBP_dimer"/>
    <property type="match status" value="1"/>
</dbReference>
<dbReference type="PROSITE" id="PS51178">
    <property type="entry name" value="PASTA"/>
    <property type="match status" value="1"/>
</dbReference>
<dbReference type="CDD" id="cd06576">
    <property type="entry name" value="PASTA_Pbp2x-like_1"/>
    <property type="match status" value="1"/>
</dbReference>
<dbReference type="InterPro" id="IPR036138">
    <property type="entry name" value="PBP_dimer_sf"/>
</dbReference>
<comment type="similarity">
    <text evidence="2">Belongs to the transpeptidase family.</text>
</comment>
<feature type="transmembrane region" description="Helical" evidence="5">
    <location>
        <begin position="7"/>
        <end position="29"/>
    </location>
</feature>
<comment type="caution">
    <text evidence="7">The sequence shown here is derived from an EMBL/GenBank/DDBJ whole genome shotgun (WGS) entry which is preliminary data.</text>
</comment>
<reference evidence="8" key="1">
    <citation type="journal article" date="2019" name="Int. J. Syst. Evol. Microbiol.">
        <title>The Global Catalogue of Microorganisms (GCM) 10K type strain sequencing project: providing services to taxonomists for standard genome sequencing and annotation.</title>
        <authorList>
            <consortium name="The Broad Institute Genomics Platform"/>
            <consortium name="The Broad Institute Genome Sequencing Center for Infectious Disease"/>
            <person name="Wu L."/>
            <person name="Ma J."/>
        </authorList>
    </citation>
    <scope>NUCLEOTIDE SEQUENCE [LARGE SCALE GENOMIC DNA]</scope>
    <source>
        <strain evidence="8">TISTR 1827</strain>
    </source>
</reference>
<evidence type="ECO:0000313" key="7">
    <source>
        <dbReference type="EMBL" id="MFD2661173.1"/>
    </source>
</evidence>
<dbReference type="InterPro" id="IPR005543">
    <property type="entry name" value="PASTA_dom"/>
</dbReference>
<dbReference type="SUPFAM" id="SSF56519">
    <property type="entry name" value="Penicillin binding protein dimerisation domain"/>
    <property type="match status" value="1"/>
</dbReference>
<dbReference type="RefSeq" id="WP_379273607.1">
    <property type="nucleotide sequence ID" value="NZ_JBHUGT010000024.1"/>
</dbReference>
<gene>
    <name evidence="7" type="ORF">ACFSW5_13025</name>
</gene>
<evidence type="ECO:0000256" key="1">
    <source>
        <dbReference type="ARBA" id="ARBA00004370"/>
    </source>
</evidence>
<dbReference type="InterPro" id="IPR012338">
    <property type="entry name" value="Beta-lactam/transpept-like"/>
</dbReference>
<evidence type="ECO:0000256" key="4">
    <source>
        <dbReference type="SAM" id="MobiDB-lite"/>
    </source>
</evidence>
<keyword evidence="5" id="KW-1133">Transmembrane helix</keyword>
<dbReference type="InterPro" id="IPR005311">
    <property type="entry name" value="PBP_dimer"/>
</dbReference>
<organism evidence="7 8">
    <name type="scientific">Paenibacillus thailandensis</name>
    <dbReference type="NCBI Taxonomy" id="393250"/>
    <lineage>
        <taxon>Bacteria</taxon>
        <taxon>Bacillati</taxon>
        <taxon>Bacillota</taxon>
        <taxon>Bacilli</taxon>
        <taxon>Bacillales</taxon>
        <taxon>Paenibacillaceae</taxon>
        <taxon>Paenibacillus</taxon>
    </lineage>
</organism>
<feature type="domain" description="PASTA" evidence="6">
    <location>
        <begin position="594"/>
        <end position="654"/>
    </location>
</feature>
<dbReference type="Gene3D" id="3.30.10.20">
    <property type="match status" value="1"/>
</dbReference>
<dbReference type="SUPFAM" id="SSF54184">
    <property type="entry name" value="Penicillin-binding protein 2x (pbp-2x), c-terminal domain"/>
    <property type="match status" value="2"/>
</dbReference>
<proteinExistence type="inferred from homology"/>
<evidence type="ECO:0000313" key="8">
    <source>
        <dbReference type="Proteomes" id="UP001597493"/>
    </source>
</evidence>
<keyword evidence="8" id="KW-1185">Reference proteome</keyword>
<keyword evidence="5" id="KW-0812">Transmembrane</keyword>
<dbReference type="EMBL" id="JBHUMY010000012">
    <property type="protein sequence ID" value="MFD2661173.1"/>
    <property type="molecule type" value="Genomic_DNA"/>
</dbReference>
<comment type="subcellular location">
    <subcellularLocation>
        <location evidence="1">Membrane</location>
    </subcellularLocation>
</comment>
<feature type="compositionally biased region" description="Low complexity" evidence="4">
    <location>
        <begin position="709"/>
        <end position="718"/>
    </location>
</feature>
<evidence type="ECO:0000256" key="3">
    <source>
        <dbReference type="ARBA" id="ARBA00023136"/>
    </source>
</evidence>
<keyword evidence="3 5" id="KW-0472">Membrane</keyword>
<sequence length="733" mass="79499">MSRRIRLRTLLFGGVMTLLFAVLISRIFWVQVVKGDDWLEMAKDRWAASETIDAKRGTITDRDGNVLAMDSVAYTVAVQPEVIAGLGIEDEIVAGLHDILGKPESELMSLVTAKNEKGEYYAQREVRPEGWKIDKETADKITALSDELEKKTDSKNVGILLINDQKRYYPKGTMASQLIGYISKEGEAITGVEAYFDEQLSGTDGKLKYLKDGKRVQLAEGEVEYTPAKDGQNIKLTIDGDIQDYVEEAIKEVYDKYQPKSITAIAADPNTMEILAMANLPTYNPNDYWNYNYENFYNHATKSLYEPGSTFKIVTLAAAVQEGLFNPNDSYQSGSIWVGGYEIRDIKRGGWGNISYLEGLKRSSNVAFVKLGQALGAQKLYDYITGFGFGAKTGIALGNEAAGTINFRFNYPSEVATAAFGQGRVQVTPIQQVAAVAAVANGGKLLQPQIVKEIYDPATKTTQQIEPKLVRQVISEETSKKVGEYLEQVVSDQEIGTGRNAYIEGYRVAGKTGTAQKVVGSGYSDDKFVVSFIGYAPVDDPKIVVYIVVDEPNDPDAGGGAVAAPAFKEIVYKSLKHMGVAPSSVAADATEDPKEAGVAVPDVNGLALQEAEAQLSQSGLTFTVVGQGTKVLQQIPSEGSAVQAGQRVYLITEKQESLKVPDLTGASLRDAVEVASVMGLLLETEGEGYVVSQKEEKKNGQRVLKIVLAPPSQSASPPESEDAEASQSEEPAE</sequence>
<evidence type="ECO:0000259" key="6">
    <source>
        <dbReference type="PROSITE" id="PS51178"/>
    </source>
</evidence>
<dbReference type="Proteomes" id="UP001597493">
    <property type="component" value="Unassembled WGS sequence"/>
</dbReference>
<dbReference type="SUPFAM" id="SSF56601">
    <property type="entry name" value="beta-lactamase/transpeptidase-like"/>
    <property type="match status" value="1"/>
</dbReference>
<dbReference type="InterPro" id="IPR001460">
    <property type="entry name" value="PCN-bd_Tpept"/>
</dbReference>
<dbReference type="SMART" id="SM00740">
    <property type="entry name" value="PASTA"/>
    <property type="match status" value="1"/>
</dbReference>
<dbReference type="Gene3D" id="3.90.1310.10">
    <property type="entry name" value="Penicillin-binding protein 2a (Domain 2)"/>
    <property type="match status" value="1"/>
</dbReference>